<evidence type="ECO:0000313" key="1">
    <source>
        <dbReference type="EMBL" id="ANV98645.1"/>
    </source>
</evidence>
<protein>
    <submittedName>
        <fullName evidence="1">Uncharacterized protein</fullName>
    </submittedName>
</protein>
<keyword evidence="2" id="KW-1185">Reference proteome</keyword>
<dbReference type="EMBL" id="CP016503">
    <property type="protein sequence ID" value="ANV98645.1"/>
    <property type="molecule type" value="Genomic_DNA"/>
</dbReference>
<name>A0A1B1U7J5_9HELI</name>
<dbReference type="AlphaFoldDB" id="A0A1B1U7J5"/>
<accession>A0A1B1U7J5</accession>
<organism evidence="1 2">
    <name type="scientific">Helicobacter enhydrae</name>
    <dbReference type="NCBI Taxonomy" id="222136"/>
    <lineage>
        <taxon>Bacteria</taxon>
        <taxon>Pseudomonadati</taxon>
        <taxon>Campylobacterota</taxon>
        <taxon>Epsilonproteobacteria</taxon>
        <taxon>Campylobacterales</taxon>
        <taxon>Helicobacteraceae</taxon>
        <taxon>Helicobacter</taxon>
    </lineage>
</organism>
<dbReference type="KEGG" id="het:BBW65_07465"/>
<gene>
    <name evidence="1" type="ORF">BBW65_07465</name>
</gene>
<evidence type="ECO:0000313" key="2">
    <source>
        <dbReference type="Proteomes" id="UP000092884"/>
    </source>
</evidence>
<reference evidence="2" key="1">
    <citation type="submission" date="2016-07" db="EMBL/GenBank/DDBJ databases">
        <authorList>
            <person name="Florea S."/>
            <person name="Webb J.S."/>
            <person name="Jaromczyk J."/>
            <person name="Schardl C.L."/>
        </authorList>
    </citation>
    <scope>NUCLEOTIDE SEQUENCE [LARGE SCALE GENOMIC DNA]</scope>
    <source>
        <strain evidence="2">MIT 01-6242</strain>
    </source>
</reference>
<sequence>MPRNKPPCPPYRKKQSGIWKPESVLLRNQSQTKESICQISKFCFWDWFRGTLLFGNFRILFGSTSLVWEAVCRDCLK</sequence>
<dbReference type="Proteomes" id="UP000092884">
    <property type="component" value="Chromosome"/>
</dbReference>
<proteinExistence type="predicted"/>